<dbReference type="InterPro" id="IPR052019">
    <property type="entry name" value="F420H2_bilvrd_red/Heme_oxyg"/>
</dbReference>
<dbReference type="GO" id="GO:0016627">
    <property type="term" value="F:oxidoreductase activity, acting on the CH-CH group of donors"/>
    <property type="evidence" value="ECO:0007669"/>
    <property type="project" value="TreeGrafter"/>
</dbReference>
<evidence type="ECO:0000256" key="1">
    <source>
        <dbReference type="ARBA" id="ARBA00023002"/>
    </source>
</evidence>
<feature type="domain" description="Pyridoxamine 5'-phosphate oxidase N-terminal" evidence="2">
    <location>
        <begin position="4"/>
        <end position="127"/>
    </location>
</feature>
<sequence>MDLDQARSFVREHHRAVLSTLRADGTPQLSPVLAAVDDAGHVVVSTTGGSAKAHNLRRDPRAWVCVLPDEFFGEWIQVEGAAEVVEQPAALPLLEDYYRTVSGEHEDWAAYREAMVRERRVLLRIELVRAGPSRR</sequence>
<dbReference type="PANTHER" id="PTHR35176">
    <property type="entry name" value="HEME OXYGENASE HI_0854-RELATED"/>
    <property type="match status" value="1"/>
</dbReference>
<dbReference type="InterPro" id="IPR019920">
    <property type="entry name" value="F420-binding_dom_put"/>
</dbReference>
<protein>
    <submittedName>
        <fullName evidence="3">PPOX class probable F420-dependent enzyme</fullName>
    </submittedName>
</protein>
<evidence type="ECO:0000313" key="3">
    <source>
        <dbReference type="EMBL" id="MBB5072505.1"/>
    </source>
</evidence>
<dbReference type="InterPro" id="IPR012349">
    <property type="entry name" value="Split_barrel_FMN-bd"/>
</dbReference>
<dbReference type="Proteomes" id="UP000580474">
    <property type="component" value="Unassembled WGS sequence"/>
</dbReference>
<dbReference type="NCBIfam" id="TIGR03618">
    <property type="entry name" value="Rv1155_F420"/>
    <property type="match status" value="1"/>
</dbReference>
<dbReference type="Pfam" id="PF01243">
    <property type="entry name" value="PNPOx_N"/>
    <property type="match status" value="1"/>
</dbReference>
<dbReference type="AlphaFoldDB" id="A0A840NRB3"/>
<dbReference type="PANTHER" id="PTHR35176:SF2">
    <property type="entry name" value="F420H(2)-DEPENDENT REDUCTASE RV1155"/>
    <property type="match status" value="1"/>
</dbReference>
<dbReference type="GO" id="GO:0070967">
    <property type="term" value="F:coenzyme F420 binding"/>
    <property type="evidence" value="ECO:0007669"/>
    <property type="project" value="TreeGrafter"/>
</dbReference>
<dbReference type="RefSeq" id="WP_184483894.1">
    <property type="nucleotide sequence ID" value="NZ_JACHIV010000001.1"/>
</dbReference>
<name>A0A840NRB3_9PSEU</name>
<keyword evidence="1" id="KW-0560">Oxidoreductase</keyword>
<keyword evidence="4" id="KW-1185">Reference proteome</keyword>
<comment type="caution">
    <text evidence="3">The sequence shown here is derived from an EMBL/GenBank/DDBJ whole genome shotgun (WGS) entry which is preliminary data.</text>
</comment>
<dbReference type="GO" id="GO:0005829">
    <property type="term" value="C:cytosol"/>
    <property type="evidence" value="ECO:0007669"/>
    <property type="project" value="TreeGrafter"/>
</dbReference>
<dbReference type="SUPFAM" id="SSF50475">
    <property type="entry name" value="FMN-binding split barrel"/>
    <property type="match status" value="1"/>
</dbReference>
<organism evidence="3 4">
    <name type="scientific">Saccharopolyspora gloriosae</name>
    <dbReference type="NCBI Taxonomy" id="455344"/>
    <lineage>
        <taxon>Bacteria</taxon>
        <taxon>Bacillati</taxon>
        <taxon>Actinomycetota</taxon>
        <taxon>Actinomycetes</taxon>
        <taxon>Pseudonocardiales</taxon>
        <taxon>Pseudonocardiaceae</taxon>
        <taxon>Saccharopolyspora</taxon>
    </lineage>
</organism>
<evidence type="ECO:0000259" key="2">
    <source>
        <dbReference type="Pfam" id="PF01243"/>
    </source>
</evidence>
<reference evidence="3 4" key="1">
    <citation type="submission" date="2020-08" db="EMBL/GenBank/DDBJ databases">
        <title>Sequencing the genomes of 1000 actinobacteria strains.</title>
        <authorList>
            <person name="Klenk H.-P."/>
        </authorList>
    </citation>
    <scope>NUCLEOTIDE SEQUENCE [LARGE SCALE GENOMIC DNA]</scope>
    <source>
        <strain evidence="3 4">DSM 45582</strain>
    </source>
</reference>
<proteinExistence type="predicted"/>
<gene>
    <name evidence="3" type="ORF">BJ969_005593</name>
</gene>
<dbReference type="EMBL" id="JACHIV010000001">
    <property type="protein sequence ID" value="MBB5072505.1"/>
    <property type="molecule type" value="Genomic_DNA"/>
</dbReference>
<dbReference type="InterPro" id="IPR011576">
    <property type="entry name" value="Pyridox_Oxase_N"/>
</dbReference>
<evidence type="ECO:0000313" key="4">
    <source>
        <dbReference type="Proteomes" id="UP000580474"/>
    </source>
</evidence>
<accession>A0A840NRB3</accession>
<dbReference type="Gene3D" id="2.30.110.10">
    <property type="entry name" value="Electron Transport, Fmn-binding Protein, Chain A"/>
    <property type="match status" value="1"/>
</dbReference>